<evidence type="ECO:0000313" key="2">
    <source>
        <dbReference type="EMBL" id="GMF54182.1"/>
    </source>
</evidence>
<evidence type="ECO:0000313" key="3">
    <source>
        <dbReference type="Proteomes" id="UP001165121"/>
    </source>
</evidence>
<accession>A0A9W7D6I4</accession>
<feature type="region of interest" description="Disordered" evidence="1">
    <location>
        <begin position="34"/>
        <end position="54"/>
    </location>
</feature>
<feature type="compositionally biased region" description="Low complexity" evidence="1">
    <location>
        <begin position="41"/>
        <end position="54"/>
    </location>
</feature>
<feature type="compositionally biased region" description="Low complexity" evidence="1">
    <location>
        <begin position="187"/>
        <end position="199"/>
    </location>
</feature>
<gene>
    <name evidence="2" type="ORF">Pfra01_002254400</name>
</gene>
<dbReference type="OrthoDB" id="144711at2759"/>
<keyword evidence="3" id="KW-1185">Reference proteome</keyword>
<feature type="region of interest" description="Disordered" evidence="1">
    <location>
        <begin position="98"/>
        <end position="134"/>
    </location>
</feature>
<dbReference type="AlphaFoldDB" id="A0A9W7D6I4"/>
<sequence length="404" mass="42355">MVAPVGKTPRHTLTPEEKKKCLEVLRRERRVCRAEEKEARAGAAAGAPQKKAAAKATAAAVNNASAEAKQTAAEAKTDAEEATTAAAVEIAAAEEEWVAPAEAKAPGKAQKVPTRKKAPDETPAMWRSGSAPATPAAVVVDAASAALPSAAVADEVVGTVPSIVERTAEEATPVEGATPSGSPDAVTSSTRPSTKPPSSGKRKRVETAESKKRRRGILQDDSADDEGDDDEGVNSSDDASARAGADGAGASVAVSLDCIVDGVPNLMDDGAAACTVLDSDEDPDLHEEPADEEDADDDSWDGDWDIGLLTDEESKGEPEELPESACSSAAKDSKYITAMRDIGWEYDESKFGPDPTYADLYDGPYGPTTSVLEADEDPLALLFYFMPPKLWAQIAVECNTYHRQ</sequence>
<feature type="compositionally biased region" description="Low complexity" evidence="1">
    <location>
        <begin position="233"/>
        <end position="245"/>
    </location>
</feature>
<name>A0A9W7D6I4_9STRA</name>
<reference evidence="2" key="1">
    <citation type="submission" date="2023-04" db="EMBL/GenBank/DDBJ databases">
        <title>Phytophthora fragariaefolia NBRC 109709.</title>
        <authorList>
            <person name="Ichikawa N."/>
            <person name="Sato H."/>
            <person name="Tonouchi N."/>
        </authorList>
    </citation>
    <scope>NUCLEOTIDE SEQUENCE</scope>
    <source>
        <strain evidence="2">NBRC 109709</strain>
    </source>
</reference>
<organism evidence="2 3">
    <name type="scientific">Phytophthora fragariaefolia</name>
    <dbReference type="NCBI Taxonomy" id="1490495"/>
    <lineage>
        <taxon>Eukaryota</taxon>
        <taxon>Sar</taxon>
        <taxon>Stramenopiles</taxon>
        <taxon>Oomycota</taxon>
        <taxon>Peronosporomycetes</taxon>
        <taxon>Peronosporales</taxon>
        <taxon>Peronosporaceae</taxon>
        <taxon>Phytophthora</taxon>
    </lineage>
</organism>
<protein>
    <submittedName>
        <fullName evidence="2">Unnamed protein product</fullName>
    </submittedName>
</protein>
<feature type="compositionally biased region" description="Acidic residues" evidence="1">
    <location>
        <begin position="221"/>
        <end position="232"/>
    </location>
</feature>
<evidence type="ECO:0000256" key="1">
    <source>
        <dbReference type="SAM" id="MobiDB-lite"/>
    </source>
</evidence>
<feature type="region of interest" description="Disordered" evidence="1">
    <location>
        <begin position="279"/>
        <end position="302"/>
    </location>
</feature>
<comment type="caution">
    <text evidence="2">The sequence shown here is derived from an EMBL/GenBank/DDBJ whole genome shotgun (WGS) entry which is preliminary data.</text>
</comment>
<proteinExistence type="predicted"/>
<dbReference type="EMBL" id="BSXT01003457">
    <property type="protein sequence ID" value="GMF54182.1"/>
    <property type="molecule type" value="Genomic_DNA"/>
</dbReference>
<feature type="region of interest" description="Disordered" evidence="1">
    <location>
        <begin position="167"/>
        <end position="245"/>
    </location>
</feature>
<dbReference type="Proteomes" id="UP001165121">
    <property type="component" value="Unassembled WGS sequence"/>
</dbReference>